<name>A0ABT3ZK44_9BURK</name>
<evidence type="ECO:0000313" key="3">
    <source>
        <dbReference type="Proteomes" id="UP001082899"/>
    </source>
</evidence>
<gene>
    <name evidence="2" type="ORF">OVY01_06620</name>
</gene>
<sequence>MRRPSARRRPTVGRSRPGPLWLFDLDNTLHHASHAIFPFINREMTAFIERTLAVDRDTANRLRTEYTQRYGATLLGLVQRNGVDARAFLRDVHPSAELASLLRAERGLAHALDRLPGRRIVLTNGPEQYARAVLALLGIERRFEQVIAIEQMRRGKRWHAKPDSAVIRGTLRRAGGQARDAILVEDTRGHLKRYRRMGLRTVWITGHLPLPVPRSSPDVAGGRGDATGSGASPVRAGQGRPHYVDRRVRSIKELVRTMRRGI</sequence>
<dbReference type="Gene3D" id="3.40.50.1000">
    <property type="entry name" value="HAD superfamily/HAD-like"/>
    <property type="match status" value="1"/>
</dbReference>
<dbReference type="SFLD" id="SFLDG01129">
    <property type="entry name" value="C1.5:_HAD__Beta-PGM__Phosphata"/>
    <property type="match status" value="1"/>
</dbReference>
<dbReference type="SFLD" id="SFLDS00003">
    <property type="entry name" value="Haloacid_Dehalogenase"/>
    <property type="match status" value="1"/>
</dbReference>
<evidence type="ECO:0000313" key="2">
    <source>
        <dbReference type="EMBL" id="MCY0386908.1"/>
    </source>
</evidence>
<keyword evidence="3" id="KW-1185">Reference proteome</keyword>
<dbReference type="SUPFAM" id="SSF56784">
    <property type="entry name" value="HAD-like"/>
    <property type="match status" value="1"/>
</dbReference>
<dbReference type="EMBL" id="JAPMXC010000001">
    <property type="protein sequence ID" value="MCY0386908.1"/>
    <property type="molecule type" value="Genomic_DNA"/>
</dbReference>
<comment type="caution">
    <text evidence="2">The sequence shown here is derived from an EMBL/GenBank/DDBJ whole genome shotgun (WGS) entry which is preliminary data.</text>
</comment>
<protein>
    <submittedName>
        <fullName evidence="2">Pyrimidine 5'-nucleotidase</fullName>
    </submittedName>
</protein>
<accession>A0ABT3ZK44</accession>
<dbReference type="PANTHER" id="PTHR12725">
    <property type="entry name" value="HALOACID DEHALOGENASE-LIKE HYDROLASE"/>
    <property type="match status" value="1"/>
</dbReference>
<reference evidence="2" key="1">
    <citation type="submission" date="2022-11" db="EMBL/GenBank/DDBJ databases">
        <title>Robbsia betulipollinis sp. nov., isolated from pollen of birch (Betula pendula).</title>
        <authorList>
            <person name="Shi H."/>
            <person name="Ambika Manirajan B."/>
            <person name="Ratering S."/>
            <person name="Geissler-Plaum R."/>
            <person name="Schnell S."/>
        </authorList>
    </citation>
    <scope>NUCLEOTIDE SEQUENCE</scope>
    <source>
        <strain evidence="2">Bb-Pol-6</strain>
    </source>
</reference>
<dbReference type="NCBIfam" id="TIGR01993">
    <property type="entry name" value="Pyr-5-nucltdase"/>
    <property type="match status" value="1"/>
</dbReference>
<dbReference type="Proteomes" id="UP001082899">
    <property type="component" value="Unassembled WGS sequence"/>
</dbReference>
<dbReference type="SFLD" id="SFLDG01132">
    <property type="entry name" value="C1.5.3:_5'-Nucleotidase_Like"/>
    <property type="match status" value="1"/>
</dbReference>
<dbReference type="InterPro" id="IPR010237">
    <property type="entry name" value="Pyr-5-nucltdase"/>
</dbReference>
<feature type="region of interest" description="Disordered" evidence="1">
    <location>
        <begin position="214"/>
        <end position="242"/>
    </location>
</feature>
<dbReference type="InterPro" id="IPR023214">
    <property type="entry name" value="HAD_sf"/>
</dbReference>
<dbReference type="PANTHER" id="PTHR12725:SF117">
    <property type="entry name" value="HALOACID DEHALOGENASE-LIKE HYDROLASE"/>
    <property type="match status" value="1"/>
</dbReference>
<dbReference type="InterPro" id="IPR036412">
    <property type="entry name" value="HAD-like_sf"/>
</dbReference>
<evidence type="ECO:0000256" key="1">
    <source>
        <dbReference type="SAM" id="MobiDB-lite"/>
    </source>
</evidence>
<dbReference type="Pfam" id="PF00702">
    <property type="entry name" value="Hydrolase"/>
    <property type="match status" value="1"/>
</dbReference>
<dbReference type="Gene3D" id="1.10.150.450">
    <property type="match status" value="1"/>
</dbReference>
<proteinExistence type="predicted"/>
<organism evidence="2 3">
    <name type="scientific">Robbsia betulipollinis</name>
    <dbReference type="NCBI Taxonomy" id="2981849"/>
    <lineage>
        <taxon>Bacteria</taxon>
        <taxon>Pseudomonadati</taxon>
        <taxon>Pseudomonadota</taxon>
        <taxon>Betaproteobacteria</taxon>
        <taxon>Burkholderiales</taxon>
        <taxon>Burkholderiaceae</taxon>
        <taxon>Robbsia</taxon>
    </lineage>
</organism>